<sequence length="346" mass="38474">MPLHFILKNALLEVEATARRFFPAQLDTWKENRDELLKWIKSIERNNSLSFQPIISMQDSHLNENGSQTITQTSVSDQDAECQVCSDQGPHSLGRHPLLASTTERVMPYYGDYQHSPDSGEPANPSLALSVRVGNTSSTSQLVHPNSNSGDLPLNERLYQEDAWQLIPNQENGEIDGPRPNLSAALHVVVVENTGSNSLIVQHTANSGELHHNERSHHEDLRQLIPNYDREELTRNNGINVGSTSEGQLSDVPTTSDWLNPTLVLESIDTTILGLDLIREEVTVHNQPSTNDADNTPVSTALDPRCLACRPTWNEARQEITTSASIRIPIRQNSLPGKKEKKVIVI</sequence>
<dbReference type="Proteomes" id="UP001605036">
    <property type="component" value="Unassembled WGS sequence"/>
</dbReference>
<evidence type="ECO:0000313" key="2">
    <source>
        <dbReference type="Proteomes" id="UP001605036"/>
    </source>
</evidence>
<proteinExistence type="predicted"/>
<evidence type="ECO:0000313" key="1">
    <source>
        <dbReference type="EMBL" id="KAL2631240.1"/>
    </source>
</evidence>
<reference evidence="1 2" key="1">
    <citation type="submission" date="2024-09" db="EMBL/GenBank/DDBJ databases">
        <title>Chromosome-scale assembly of Riccia fluitans.</title>
        <authorList>
            <person name="Paukszto L."/>
            <person name="Sawicki J."/>
            <person name="Karawczyk K."/>
            <person name="Piernik-Szablinska J."/>
            <person name="Szczecinska M."/>
            <person name="Mazdziarz M."/>
        </authorList>
    </citation>
    <scope>NUCLEOTIDE SEQUENCE [LARGE SCALE GENOMIC DNA]</scope>
    <source>
        <strain evidence="1">Rf_01</strain>
        <tissue evidence="1">Aerial parts of the thallus</tissue>
    </source>
</reference>
<accession>A0ABD1YL65</accession>
<keyword evidence="2" id="KW-1185">Reference proteome</keyword>
<comment type="caution">
    <text evidence="1">The sequence shown here is derived from an EMBL/GenBank/DDBJ whole genome shotgun (WGS) entry which is preliminary data.</text>
</comment>
<dbReference type="AlphaFoldDB" id="A0ABD1YL65"/>
<name>A0ABD1YL65_9MARC</name>
<dbReference type="EMBL" id="JBHFFA010000004">
    <property type="protein sequence ID" value="KAL2631240.1"/>
    <property type="molecule type" value="Genomic_DNA"/>
</dbReference>
<organism evidence="1 2">
    <name type="scientific">Riccia fluitans</name>
    <dbReference type="NCBI Taxonomy" id="41844"/>
    <lineage>
        <taxon>Eukaryota</taxon>
        <taxon>Viridiplantae</taxon>
        <taxon>Streptophyta</taxon>
        <taxon>Embryophyta</taxon>
        <taxon>Marchantiophyta</taxon>
        <taxon>Marchantiopsida</taxon>
        <taxon>Marchantiidae</taxon>
        <taxon>Marchantiales</taxon>
        <taxon>Ricciaceae</taxon>
        <taxon>Riccia</taxon>
    </lineage>
</organism>
<protein>
    <submittedName>
        <fullName evidence="1">Uncharacterized protein</fullName>
    </submittedName>
</protein>
<gene>
    <name evidence="1" type="ORF">R1flu_015926</name>
</gene>